<dbReference type="RefSeq" id="WP_201636322.1">
    <property type="nucleotide sequence ID" value="NZ_JAEQNB010000004.1"/>
</dbReference>
<evidence type="ECO:0000259" key="1">
    <source>
        <dbReference type="SMART" id="SM00843"/>
    </source>
</evidence>
<dbReference type="InterPro" id="IPR018541">
    <property type="entry name" value="Ftsk_gamma"/>
</dbReference>
<feature type="domain" description="FtsK gamma" evidence="1">
    <location>
        <begin position="172"/>
        <end position="237"/>
    </location>
</feature>
<protein>
    <recommendedName>
        <fullName evidence="1">FtsK gamma domain-containing protein</fullName>
    </recommendedName>
</protein>
<dbReference type="Pfam" id="PF09397">
    <property type="entry name" value="FtsK_gamma"/>
    <property type="match status" value="1"/>
</dbReference>
<gene>
    <name evidence="2" type="ORF">JJB07_14705</name>
</gene>
<organism evidence="2 3">
    <name type="scientific">Tumebacillus amylolyticus</name>
    <dbReference type="NCBI Taxonomy" id="2801339"/>
    <lineage>
        <taxon>Bacteria</taxon>
        <taxon>Bacillati</taxon>
        <taxon>Bacillota</taxon>
        <taxon>Bacilli</taxon>
        <taxon>Bacillales</taxon>
        <taxon>Alicyclobacillaceae</taxon>
        <taxon>Tumebacillus</taxon>
    </lineage>
</organism>
<dbReference type="InterPro" id="IPR036388">
    <property type="entry name" value="WH-like_DNA-bd_sf"/>
</dbReference>
<proteinExistence type="predicted"/>
<dbReference type="SUPFAM" id="SSF46785">
    <property type="entry name" value="Winged helix' DNA-binding domain"/>
    <property type="match status" value="1"/>
</dbReference>
<dbReference type="Pfam" id="PF18894">
    <property type="entry name" value="PhageMetallopep"/>
    <property type="match status" value="1"/>
</dbReference>
<reference evidence="2 3" key="1">
    <citation type="submission" date="2021-01" db="EMBL/GenBank/DDBJ databases">
        <title>Tumebacillus sp. strain ITR2 16S ribosomal RNA gene Genome sequencing and assembly.</title>
        <authorList>
            <person name="Kang M."/>
        </authorList>
    </citation>
    <scope>NUCLEOTIDE SEQUENCE [LARGE SCALE GENOMIC DNA]</scope>
    <source>
        <strain evidence="2 3">ITR2</strain>
    </source>
</reference>
<accession>A0ABS1JCY0</accession>
<dbReference type="EMBL" id="JAEQNB010000004">
    <property type="protein sequence ID" value="MBL0387889.1"/>
    <property type="molecule type" value="Genomic_DNA"/>
</dbReference>
<evidence type="ECO:0000313" key="2">
    <source>
        <dbReference type="EMBL" id="MBL0387889.1"/>
    </source>
</evidence>
<keyword evidence="3" id="KW-1185">Reference proteome</keyword>
<dbReference type="Proteomes" id="UP000602284">
    <property type="component" value="Unassembled WGS sequence"/>
</dbReference>
<dbReference type="InterPro" id="IPR043998">
    <property type="entry name" value="Put_Metallopep"/>
</dbReference>
<dbReference type="InterPro" id="IPR036390">
    <property type="entry name" value="WH_DNA-bd_sf"/>
</dbReference>
<dbReference type="SMART" id="SM00843">
    <property type="entry name" value="Ftsk_gamma"/>
    <property type="match status" value="1"/>
</dbReference>
<comment type="caution">
    <text evidence="2">The sequence shown here is derived from an EMBL/GenBank/DDBJ whole genome shotgun (WGS) entry which is preliminary data.</text>
</comment>
<sequence>MTQFNYATGDVLQYFDAMKREFHPNLRDSNILVVWREDINFSHIAIGQVVPPLFRFMTNCDALILVSKPLWNGKLNEGEKAYHMDEALSMIEATDKWMDDSRPKLRTVQPVKIGFADVVKRHGAVEPTVKKFVTAVSQPLQMNLFKLLHEAERRQTQTYGGLHLVERESMYSVPSEHLFSEAAKVVMSVGRATVAVLQDELDVDYRTAYILMGQLQEAKFVGDMQGLSGREVLVTPDMLELYGQASAEAQ</sequence>
<name>A0ABS1JCY0_9BACL</name>
<evidence type="ECO:0000313" key="3">
    <source>
        <dbReference type="Proteomes" id="UP000602284"/>
    </source>
</evidence>
<dbReference type="Gene3D" id="1.10.10.10">
    <property type="entry name" value="Winged helix-like DNA-binding domain superfamily/Winged helix DNA-binding domain"/>
    <property type="match status" value="1"/>
</dbReference>